<dbReference type="AlphaFoldDB" id="A0A9P1IV56"/>
<evidence type="ECO:0000313" key="6">
    <source>
        <dbReference type="EMBL" id="CAI5451755.1"/>
    </source>
</evidence>
<dbReference type="InterPro" id="IPR036390">
    <property type="entry name" value="WH_DNA-bd_sf"/>
</dbReference>
<dbReference type="InterPro" id="IPR036388">
    <property type="entry name" value="WH-like_DNA-bd_sf"/>
</dbReference>
<sequence length="201" mass="23003">MSTFEHQIDELQDQEPQFEANNKKFDDMTMNFVKMANRLDSSTNEKSLNFILLGKPHKEKQINHPTYLEMIQGAIRAINNGKGSSRTEILKYIAQNYHLSENLPKVNLNLNTALKKAVNSGDLEQSPRERSGSFTLSSEHEKNLQLMPINRSTPIKMLEAVRKNVEKPAKKQATKKRSQKIAKIKKVPTPSTTSMKLRNRK</sequence>
<feature type="region of interest" description="Disordered" evidence="4">
    <location>
        <begin position="164"/>
        <end position="201"/>
    </location>
</feature>
<dbReference type="Gene3D" id="1.10.10.10">
    <property type="entry name" value="Winged helix-like DNA-binding domain superfamily/Winged helix DNA-binding domain"/>
    <property type="match status" value="1"/>
</dbReference>
<name>A0A9P1IV56_9PELO</name>
<dbReference type="SMART" id="SM00526">
    <property type="entry name" value="H15"/>
    <property type="match status" value="1"/>
</dbReference>
<accession>A0A9P1IV56</accession>
<organism evidence="6 7">
    <name type="scientific">Caenorhabditis angaria</name>
    <dbReference type="NCBI Taxonomy" id="860376"/>
    <lineage>
        <taxon>Eukaryota</taxon>
        <taxon>Metazoa</taxon>
        <taxon>Ecdysozoa</taxon>
        <taxon>Nematoda</taxon>
        <taxon>Chromadorea</taxon>
        <taxon>Rhabditida</taxon>
        <taxon>Rhabditina</taxon>
        <taxon>Rhabditomorpha</taxon>
        <taxon>Rhabditoidea</taxon>
        <taxon>Rhabditidae</taxon>
        <taxon>Peloderinae</taxon>
        <taxon>Caenorhabditis</taxon>
    </lineage>
</organism>
<evidence type="ECO:0000313" key="7">
    <source>
        <dbReference type="Proteomes" id="UP001152747"/>
    </source>
</evidence>
<feature type="compositionally biased region" description="Polar residues" evidence="4">
    <location>
        <begin position="189"/>
        <end position="201"/>
    </location>
</feature>
<feature type="region of interest" description="Disordered" evidence="4">
    <location>
        <begin position="119"/>
        <end position="151"/>
    </location>
</feature>
<evidence type="ECO:0000256" key="2">
    <source>
        <dbReference type="ARBA" id="ARBA00023125"/>
    </source>
</evidence>
<keyword evidence="3" id="KW-0539">Nucleus</keyword>
<comment type="subcellular location">
    <subcellularLocation>
        <location evidence="1">Nucleus</location>
    </subcellularLocation>
</comment>
<dbReference type="InterPro" id="IPR005818">
    <property type="entry name" value="Histone_H1/H5_H15"/>
</dbReference>
<comment type="caution">
    <text evidence="6">The sequence shown here is derived from an EMBL/GenBank/DDBJ whole genome shotgun (WGS) entry which is preliminary data.</text>
</comment>
<dbReference type="GO" id="GO:0005634">
    <property type="term" value="C:nucleus"/>
    <property type="evidence" value="ECO:0007669"/>
    <property type="project" value="UniProtKB-SubCell"/>
</dbReference>
<dbReference type="EMBL" id="CANHGI010000005">
    <property type="protein sequence ID" value="CAI5451755.1"/>
    <property type="molecule type" value="Genomic_DNA"/>
</dbReference>
<protein>
    <recommendedName>
        <fullName evidence="5">H15 domain-containing protein</fullName>
    </recommendedName>
</protein>
<dbReference type="PROSITE" id="PS51504">
    <property type="entry name" value="H15"/>
    <property type="match status" value="1"/>
</dbReference>
<gene>
    <name evidence="6" type="ORF">CAMP_LOCUS14392</name>
</gene>
<dbReference type="GO" id="GO:0006334">
    <property type="term" value="P:nucleosome assembly"/>
    <property type="evidence" value="ECO:0007669"/>
    <property type="project" value="InterPro"/>
</dbReference>
<feature type="compositionally biased region" description="Basic residues" evidence="4">
    <location>
        <begin position="170"/>
        <end position="186"/>
    </location>
</feature>
<feature type="domain" description="H15" evidence="5">
    <location>
        <begin position="63"/>
        <end position="138"/>
    </location>
</feature>
<dbReference type="GO" id="GO:0045910">
    <property type="term" value="P:negative regulation of DNA recombination"/>
    <property type="evidence" value="ECO:0007669"/>
    <property type="project" value="TreeGrafter"/>
</dbReference>
<evidence type="ECO:0000259" key="5">
    <source>
        <dbReference type="PROSITE" id="PS51504"/>
    </source>
</evidence>
<proteinExistence type="predicted"/>
<dbReference type="GO" id="GO:0031492">
    <property type="term" value="F:nucleosomal DNA binding"/>
    <property type="evidence" value="ECO:0007669"/>
    <property type="project" value="TreeGrafter"/>
</dbReference>
<dbReference type="SUPFAM" id="SSF46785">
    <property type="entry name" value="Winged helix' DNA-binding domain"/>
    <property type="match status" value="1"/>
</dbReference>
<dbReference type="Pfam" id="PF00538">
    <property type="entry name" value="Linker_histone"/>
    <property type="match status" value="1"/>
</dbReference>
<keyword evidence="2" id="KW-0238">DNA-binding</keyword>
<dbReference type="GO" id="GO:0000786">
    <property type="term" value="C:nucleosome"/>
    <property type="evidence" value="ECO:0007669"/>
    <property type="project" value="InterPro"/>
</dbReference>
<dbReference type="GO" id="GO:0030261">
    <property type="term" value="P:chromosome condensation"/>
    <property type="evidence" value="ECO:0007669"/>
    <property type="project" value="TreeGrafter"/>
</dbReference>
<dbReference type="PANTHER" id="PTHR11467:SF61">
    <property type="entry name" value="HISTONE H1.X"/>
    <property type="match status" value="1"/>
</dbReference>
<evidence type="ECO:0000256" key="4">
    <source>
        <dbReference type="SAM" id="MobiDB-lite"/>
    </source>
</evidence>
<dbReference type="CDD" id="cd00073">
    <property type="entry name" value="H15"/>
    <property type="match status" value="1"/>
</dbReference>
<dbReference type="OrthoDB" id="1110759at2759"/>
<reference evidence="6" key="1">
    <citation type="submission" date="2022-11" db="EMBL/GenBank/DDBJ databases">
        <authorList>
            <person name="Kikuchi T."/>
        </authorList>
    </citation>
    <scope>NUCLEOTIDE SEQUENCE</scope>
    <source>
        <strain evidence="6">PS1010</strain>
    </source>
</reference>
<keyword evidence="7" id="KW-1185">Reference proteome</keyword>
<evidence type="ECO:0000256" key="1">
    <source>
        <dbReference type="ARBA" id="ARBA00004123"/>
    </source>
</evidence>
<dbReference type="Proteomes" id="UP001152747">
    <property type="component" value="Unassembled WGS sequence"/>
</dbReference>
<evidence type="ECO:0000256" key="3">
    <source>
        <dbReference type="ARBA" id="ARBA00023242"/>
    </source>
</evidence>
<dbReference type="PANTHER" id="PTHR11467">
    <property type="entry name" value="HISTONE H1"/>
    <property type="match status" value="1"/>
</dbReference>
<dbReference type="GO" id="GO:0003690">
    <property type="term" value="F:double-stranded DNA binding"/>
    <property type="evidence" value="ECO:0007669"/>
    <property type="project" value="TreeGrafter"/>
</dbReference>